<evidence type="ECO:0000256" key="44">
    <source>
        <dbReference type="ARBA" id="ARBA00023136"/>
    </source>
</evidence>
<evidence type="ECO:0000256" key="11">
    <source>
        <dbReference type="ARBA" id="ARBA00022482"/>
    </source>
</evidence>
<evidence type="ECO:0000256" key="31">
    <source>
        <dbReference type="ARBA" id="ARBA00022825"/>
    </source>
</evidence>
<evidence type="ECO:0000256" key="4">
    <source>
        <dbReference type="ARBA" id="ARBA00004192"/>
    </source>
</evidence>
<feature type="transmembrane region" description="Helical" evidence="58">
    <location>
        <begin position="676"/>
        <end position="702"/>
    </location>
</feature>
<evidence type="ECO:0000256" key="1">
    <source>
        <dbReference type="ARBA" id="ARBA00004147"/>
    </source>
</evidence>
<keyword evidence="13" id="KW-1168">Fusion of virus membrane with host membrane</keyword>
<evidence type="ECO:0000256" key="57">
    <source>
        <dbReference type="SAM" id="MobiDB-lite"/>
    </source>
</evidence>
<keyword evidence="47" id="KW-1038">Host endoplasmic reticulum</keyword>
<feature type="domain" description="Helicase ATP-binding" evidence="60">
    <location>
        <begin position="1166"/>
        <end position="1299"/>
    </location>
</feature>
<feature type="compositionally biased region" description="Basic residues" evidence="57">
    <location>
        <begin position="2359"/>
        <end position="2374"/>
    </location>
</feature>
<keyword evidence="53" id="KW-1160">Virus entry into host cell</keyword>
<dbReference type="InterPro" id="IPR043502">
    <property type="entry name" value="DNA/RNA_pol_sf"/>
</dbReference>
<keyword evidence="37" id="KW-0694">RNA-binding</keyword>
<evidence type="ECO:0000256" key="19">
    <source>
        <dbReference type="ARBA" id="ARBA00022632"/>
    </source>
</evidence>
<evidence type="ECO:0000256" key="20">
    <source>
        <dbReference type="ARBA" id="ARBA00022670"/>
    </source>
</evidence>
<dbReference type="InterPro" id="IPR002521">
    <property type="entry name" value="HCV_Core_C"/>
</dbReference>
<feature type="transmembrane region" description="Helical" evidence="58">
    <location>
        <begin position="1759"/>
        <end position="1779"/>
    </location>
</feature>
<dbReference type="SUPFAM" id="SSF52540">
    <property type="entry name" value="P-loop containing nucleoside triphosphate hydrolases"/>
    <property type="match status" value="2"/>
</dbReference>
<evidence type="ECO:0000256" key="13">
    <source>
        <dbReference type="ARBA" id="ARBA00022506"/>
    </source>
</evidence>
<dbReference type="GO" id="GO:0033650">
    <property type="term" value="C:host cell mitochondrion"/>
    <property type="evidence" value="ECO:0007669"/>
    <property type="project" value="UniProtKB-SubCell"/>
</dbReference>
<evidence type="ECO:0000256" key="32">
    <source>
        <dbReference type="ARBA" id="ARBA00022830"/>
    </source>
</evidence>
<dbReference type="Gene3D" id="3.40.50.300">
    <property type="entry name" value="P-loop containing nucleotide triphosphate hydrolases"/>
    <property type="match status" value="2"/>
</dbReference>
<evidence type="ECO:0000256" key="14">
    <source>
        <dbReference type="ARBA" id="ARBA00022510"/>
    </source>
</evidence>
<evidence type="ECO:0000259" key="60">
    <source>
        <dbReference type="PROSITE" id="PS51192"/>
    </source>
</evidence>
<evidence type="ECO:0000259" key="62">
    <source>
        <dbReference type="PROSITE" id="PS51822"/>
    </source>
</evidence>
<evidence type="ECO:0000256" key="47">
    <source>
        <dbReference type="ARBA" id="ARBA00023184"/>
    </source>
</evidence>
<evidence type="ECO:0000256" key="53">
    <source>
        <dbReference type="ARBA" id="ARBA00023296"/>
    </source>
</evidence>
<evidence type="ECO:0000256" key="6">
    <source>
        <dbReference type="ARBA" id="ARBA00004338"/>
    </source>
</evidence>
<dbReference type="GO" id="GO:0052170">
    <property type="term" value="P:symbiont-mediated suppression of host innate immune response"/>
    <property type="evidence" value="ECO:0007669"/>
    <property type="project" value="UniProtKB-KW"/>
</dbReference>
<keyword evidence="42" id="KW-0406">Ion transport</keyword>
<dbReference type="InterPro" id="IPR038170">
    <property type="entry name" value="NS5A_1a_sf"/>
</dbReference>
<proteinExistence type="predicted"/>
<feature type="compositionally biased region" description="Low complexity" evidence="57">
    <location>
        <begin position="2315"/>
        <end position="2327"/>
    </location>
</feature>
<evidence type="ECO:0000256" key="26">
    <source>
        <dbReference type="ARBA" id="ARBA00022741"/>
    </source>
</evidence>
<keyword evidence="27" id="KW-0378">Hydrolase</keyword>
<dbReference type="SUPFAM" id="SSF50494">
    <property type="entry name" value="Trypsin-like serine proteases"/>
    <property type="match status" value="1"/>
</dbReference>
<dbReference type="PROSITE" id="PS51822">
    <property type="entry name" value="HV_PV_NS3_PRO"/>
    <property type="match status" value="1"/>
</dbReference>
<keyword evidence="38" id="KW-0693">Viral RNA replication</keyword>
<dbReference type="GO" id="GO:0046718">
    <property type="term" value="P:symbiont entry into host cell"/>
    <property type="evidence" value="ECO:0007669"/>
    <property type="project" value="UniProtKB-KW"/>
</dbReference>
<keyword evidence="26" id="KW-0547">Nucleotide-binding</keyword>
<evidence type="ECO:0000256" key="33">
    <source>
        <dbReference type="ARBA" id="ARBA00022840"/>
    </source>
</evidence>
<evidence type="ECO:0000256" key="7">
    <source>
        <dbReference type="ARBA" id="ARBA00004482"/>
    </source>
</evidence>
<keyword evidence="54" id="KW-0407">Ion channel</keyword>
<comment type="catalytic activity">
    <reaction evidence="55">
        <text>a ribonucleoside 5'-triphosphate + H2O = a ribonucleoside 5'-diphosphate + phosphate + H(+)</text>
        <dbReference type="Rhea" id="RHEA:23680"/>
        <dbReference type="ChEBI" id="CHEBI:15377"/>
        <dbReference type="ChEBI" id="CHEBI:15378"/>
        <dbReference type="ChEBI" id="CHEBI:43474"/>
        <dbReference type="ChEBI" id="CHEBI:57930"/>
        <dbReference type="ChEBI" id="CHEBI:61557"/>
        <dbReference type="EC" id="3.6.1.15"/>
    </reaction>
</comment>
<evidence type="ECO:0000256" key="23">
    <source>
        <dbReference type="ARBA" id="ARBA00022695"/>
    </source>
</evidence>
<keyword evidence="46" id="KW-0325">Glycoprotein</keyword>
<evidence type="ECO:0000256" key="51">
    <source>
        <dbReference type="ARBA" id="ARBA00023274"/>
    </source>
</evidence>
<feature type="domain" description="Peptidase S29" evidence="62">
    <location>
        <begin position="976"/>
        <end position="1156"/>
    </location>
</feature>
<keyword evidence="16" id="KW-1048">Host nucleus</keyword>
<keyword evidence="36" id="KW-0261">Viral envelope protein</keyword>
<evidence type="ECO:0000256" key="55">
    <source>
        <dbReference type="ARBA" id="ARBA00047631"/>
    </source>
</evidence>
<evidence type="ECO:0000256" key="54">
    <source>
        <dbReference type="ARBA" id="ARBA00023303"/>
    </source>
</evidence>
<dbReference type="InterPro" id="IPR043128">
    <property type="entry name" value="Rev_trsase/Diguanyl_cyclase"/>
</dbReference>
<keyword evidence="20" id="KW-0645">Protease</keyword>
<dbReference type="PROSITE" id="PS51192">
    <property type="entry name" value="HELICASE_ATP_BIND_1"/>
    <property type="match status" value="1"/>
</dbReference>
<evidence type="ECO:0000256" key="39">
    <source>
        <dbReference type="ARBA" id="ARBA00022989"/>
    </source>
</evidence>
<comment type="catalytic activity">
    <reaction evidence="56">
        <text>ATP + H2O = ADP + phosphate + H(+)</text>
        <dbReference type="Rhea" id="RHEA:13065"/>
        <dbReference type="ChEBI" id="CHEBI:15377"/>
        <dbReference type="ChEBI" id="CHEBI:15378"/>
        <dbReference type="ChEBI" id="CHEBI:30616"/>
        <dbReference type="ChEBI" id="CHEBI:43474"/>
        <dbReference type="ChEBI" id="CHEBI:456216"/>
        <dbReference type="EC" id="3.6.4.13"/>
    </reaction>
</comment>
<dbReference type="Gene3D" id="3.30.70.270">
    <property type="match status" value="2"/>
</dbReference>
<comment type="subcellular location">
    <subcellularLocation>
        <location evidence="4">Host cytoplasm</location>
    </subcellularLocation>
    <subcellularLocation>
        <location evidence="2">Host endoplasmic reticulum membrane</location>
        <topology evidence="2">Multi-pass membrane protein</topology>
    </subcellularLocation>
    <subcellularLocation>
        <location evidence="5">Host endoplasmic reticulum membrane</location>
        <topology evidence="5">Peripheral membrane protein</topology>
    </subcellularLocation>
    <subcellularLocation>
        <location evidence="7">Host endoplasmic reticulum membrane</location>
        <topology evidence="7">Single-pass type I membrane protein</topology>
    </subcellularLocation>
    <subcellularLocation>
        <location evidence="6">Host lipid droplet</location>
    </subcellularLocation>
    <subcellularLocation>
        <location evidence="3">Host mitochondrion</location>
    </subcellularLocation>
    <subcellularLocation>
        <location evidence="1">Host nucleus</location>
    </subcellularLocation>
    <subcellularLocation>
        <location evidence="8">Virion membrane</location>
        <topology evidence="8">Single-pass type I membrane protein</topology>
    </subcellularLocation>
</comment>
<evidence type="ECO:0000256" key="22">
    <source>
        <dbReference type="ARBA" id="ARBA00022692"/>
    </source>
</evidence>
<feature type="domain" description="Peptidase C18" evidence="61">
    <location>
        <begin position="860"/>
        <end position="975"/>
    </location>
</feature>
<evidence type="ECO:0000256" key="48">
    <source>
        <dbReference type="ARBA" id="ARBA00023190"/>
    </source>
</evidence>
<evidence type="ECO:0000256" key="45">
    <source>
        <dbReference type="ARBA" id="ARBA00023147"/>
    </source>
</evidence>
<dbReference type="SMART" id="SM00487">
    <property type="entry name" value="DEXDc"/>
    <property type="match status" value="1"/>
</dbReference>
<evidence type="ECO:0000256" key="43">
    <source>
        <dbReference type="ARBA" id="ARBA00023086"/>
    </source>
</evidence>
<dbReference type="Pfam" id="PF01539">
    <property type="entry name" value="HCV_env"/>
    <property type="match status" value="1"/>
</dbReference>
<accession>A0A097NZA3</accession>
<dbReference type="GO" id="GO:0019087">
    <property type="term" value="P:symbiont-mediated transformation of host cell"/>
    <property type="evidence" value="ECO:0007669"/>
    <property type="project" value="InterPro"/>
</dbReference>
<dbReference type="GO" id="GO:1990904">
    <property type="term" value="C:ribonucleoprotein complex"/>
    <property type="evidence" value="ECO:0007669"/>
    <property type="project" value="UniProtKB-KW"/>
</dbReference>
<keyword evidence="40" id="KW-1182">Viral ion channel</keyword>
<reference evidence="63 64" key="1">
    <citation type="journal article" date="2014" name="MBio">
        <title>Detection of Zoonotic Pathogens and Characterization of Novel Viruses Carried by Commensal Rattus norvegicus in New York City.</title>
        <authorList>
            <person name="Firth C."/>
            <person name="Bhat M."/>
            <person name="Firth M.A."/>
            <person name="Williams S.H."/>
            <person name="Frye M.J."/>
            <person name="Simmonds P."/>
            <person name="Conte J.M."/>
            <person name="Ng J."/>
            <person name="Garcia J."/>
            <person name="Bhuva N.P."/>
            <person name="Lee B."/>
            <person name="Che X."/>
            <person name="Quan P.L."/>
            <person name="Lipkin W.I."/>
        </authorList>
    </citation>
    <scope>NUCLEOTIDE SEQUENCE [LARGE SCALE GENOMIC DNA]</scope>
    <source>
        <strain evidence="63">NrHV-1/NYC-C12</strain>
    </source>
</reference>
<keyword evidence="44 58" id="KW-0472">Membrane</keyword>
<dbReference type="InterPro" id="IPR004109">
    <property type="entry name" value="HepC_NS3_protease"/>
</dbReference>
<feature type="transmembrane region" description="Helical" evidence="58">
    <location>
        <begin position="2970"/>
        <end position="2988"/>
    </location>
</feature>
<evidence type="ECO:0000256" key="2">
    <source>
        <dbReference type="ARBA" id="ARBA00004153"/>
    </source>
</evidence>
<dbReference type="GO" id="GO:0039520">
    <property type="term" value="P:symbiont-mediated activation of host autophagy"/>
    <property type="evidence" value="ECO:0007669"/>
    <property type="project" value="UniProtKB-KW"/>
</dbReference>
<keyword evidence="45" id="KW-1045">Host mitochondrion</keyword>
<keyword evidence="49" id="KW-1035">Host cytoplasm</keyword>
<keyword evidence="11" id="KW-1113">Inhibition of host RLR pathway by virus</keyword>
<evidence type="ECO:0000256" key="8">
    <source>
        <dbReference type="ARBA" id="ARBA00004563"/>
    </source>
</evidence>
<keyword evidence="41" id="KW-1072">Activation of host autophagy by virus</keyword>
<dbReference type="GO" id="GO:0008270">
    <property type="term" value="F:zinc ion binding"/>
    <property type="evidence" value="ECO:0007669"/>
    <property type="project" value="InterPro"/>
</dbReference>
<dbReference type="GO" id="GO:0042025">
    <property type="term" value="C:host cell nucleus"/>
    <property type="evidence" value="ECO:0007669"/>
    <property type="project" value="UniProtKB-SubCell"/>
</dbReference>
<evidence type="ECO:0000256" key="15">
    <source>
        <dbReference type="ARBA" id="ARBA00022561"/>
    </source>
</evidence>
<evidence type="ECO:0000256" key="18">
    <source>
        <dbReference type="ARBA" id="ARBA00022595"/>
    </source>
</evidence>
<keyword evidence="31" id="KW-0720">Serine protease</keyword>
<evidence type="ECO:0000256" key="16">
    <source>
        <dbReference type="ARBA" id="ARBA00022562"/>
    </source>
</evidence>
<evidence type="ECO:0000256" key="49">
    <source>
        <dbReference type="ARBA" id="ARBA00023200"/>
    </source>
</evidence>
<dbReference type="CDD" id="cd23202">
    <property type="entry name" value="Hepacivirus_RdRp"/>
    <property type="match status" value="1"/>
</dbReference>
<dbReference type="GO" id="GO:0015267">
    <property type="term" value="F:channel activity"/>
    <property type="evidence" value="ECO:0007669"/>
    <property type="project" value="UniProtKB-KW"/>
</dbReference>
<dbReference type="Gene3D" id="1.10.820.10">
    <property type="entry name" value="RNA Helicase Chain A , domain 3"/>
    <property type="match status" value="1"/>
</dbReference>
<evidence type="ECO:0000256" key="46">
    <source>
        <dbReference type="ARBA" id="ARBA00023180"/>
    </source>
</evidence>
<dbReference type="EMBL" id="KJ950938">
    <property type="protein sequence ID" value="AIU36220.1"/>
    <property type="molecule type" value="Genomic_RNA"/>
</dbReference>
<keyword evidence="21" id="KW-0808">Transferase</keyword>
<keyword evidence="30" id="KW-0788">Thiol protease</keyword>
<dbReference type="InterPro" id="IPR043504">
    <property type="entry name" value="Peptidase_S1_PA_chymotrypsin"/>
</dbReference>
<evidence type="ECO:0000256" key="34">
    <source>
        <dbReference type="ARBA" id="ARBA00022844"/>
    </source>
</evidence>
<keyword evidence="15" id="KW-0167">Capsid protein</keyword>
<keyword evidence="14" id="KW-1170">Fusion of virus membrane with host endosomal membrane</keyword>
<dbReference type="InterPro" id="IPR009003">
    <property type="entry name" value="Peptidase_S1_PA"/>
</dbReference>
<sequence>MSHSEPGITGGRFPAYSLIGSCGGPRRFRCKPSMACNLFFNFPSTKKNQTKSVLHLWWSLCVCVCGVVMSKPVRPGQYIVTTKRRSDPGAKRRRRHRRDQGGWRRSPMGPVDPYVRQGLQILLPSAAYPVRDPRRKSRFLGHIIDGTLGWTADLLHHVPLVGPLVGHPARLICRAVRACEDGINSFTGIAGVHLFLICWAHMLSPASAGIFPYLPGPLDEFATSTFGTIARLSYDLLTATEETPTVSPTVPSVGGRQSYPQLVPLTNCCNHSQVSYCTELSCMHDTGCVICEQVGNASLCWVPQGPMVSRSPHYQGADPFLAHHIDFVAGMIYMCDLAAMHELCGAMVLLARAGIATVPVAIQLNTTADCYLEVQSGVDPSILGWVGWLKDEFVSVTALFSFASKIPSALAFAFGKSHYITLAAICGLALNGHVPKAVALTVLYVEAAVAAPVSMPGLDCPWNAQPPPCNFSAGWTNLACYGQKGPFLPPPIARFASDIIGTLVANGVNASRAEEAVTSRKAYHVGGFGCIGTLGGNRTCCSLRRVPSLCDACASDCSWMGKELTYERCGTTPWLTTGCDLQNGTCRGEVLAGFNLPATFPPGVAQWTTIRFQDGHPVMVWYKVWDKPASQWARLPGTPEQYRGSWMKVPKGYYSSRRDLSTGLISKDSNYPDYQLFYSASGSLQIAGITTHLVIVACLAALGARWCLVAYALFNSMLPVGALEVVKAATAASTHDLWIVRAVVYIVCLRWSMLAKLLTKQSCFFILLSLADVVEAYEGGELRFAGALVIFATLLSGLLSTLVPRLVLTLSYLRWRLRFFGIYLADRRIVLLGVLLAPNAVAFCCWTFWFCYLGLVCLQQVVVHCLGIRTRQGFFTTIKKLEGSANWLRRFLLKVAIWAGAEEGNFWYNHLHGDLRINWQFQDPYFPFQTEVETAEDTGFKLACGDTLKGLPVYARLGKTVRAGISSLPRGWRFTAPFNLRTVQSRRELSHLALCLTGHDSAVYNGSICVIGTPLSRFMGFGCNGVLYTAAHGTNGRHLALDGGSRPPIVYDKVKDFATYPLPKGMKCLEAGSCSCTEFYLATRLGNLVPCVKIDGSYVNTTPLTLKEAKGSSGAPIICKCRYVHAIFLRCRSSKGVVSSLTGLPIDSAKVGAQVPEAADLGKLPPVLKEEQSIRMIVAPTGSGKSTKIPMEYYKQGYKVLVLNPSVATTLNFEEYMAKQYGVRPNIHCGDTHHDNGSRLTYMTYGMFLAKNLLDADVIICDECHAVDATTVLGIGAALHKFENSPVAKLLLLATATPPGTPVTPHPNVETIDLDQDGEIPFHGKKIKIGNIQKGRHLIFQTSKSHCDNLANDLRAAGLNAVSYYRGKDISCIPSSGDCVVVATDALMTGYTGNFDSVYDCCLMVEPTLEVDMMPTFKLGLRTKAADSIVKMQRRGRTGRGKPGTYYQVCPQADTSGIVPDACIYEAFDSGLAYFGRTPAEVATHLSFYHNQVGLPTIKVIIPEVQAIFMQIGYVQSNYLEMMKNRVDSYTYLYAAQYQLAKAEGAMAPNDNPAWRGLSGKAKFPLLYHLEEYDLDKVQAHSIASSIQGCYEEYFAETVMTLAGVGLAVSCVFMAIDLFGNCAILRAWDLTGDSSAALNPSPEMSILEEVEECSTQWGSEALAEGAQKAAQWLGDKMTELGGKLGGKTALERKITEFLPHILAGVQYFAGLTCLREAPGVGAVLGFVGSSLSPLPLKVNLFLSALGGAFATKLTTQTGAAVFGAAGAIGALVGAANLGAMVGHAFLTYGSATSACLVVLKLIDGQWPDFSEWASLAMSVASPGSFIVGAGAAIMVAFCTRSESQVWMNRLLAMLHRGTSCDEYFVQATTLRQTIIKWLETASIWSAFRQLADWIMRADEDVCTSPRAAWAAFMMAVGGICRTLVEMARGVCRHLFKIPGCPLYACRPGYKGPWKGSGMVKSTCECGTEGLWNISEGKAIYVSSTAWCRCWWSGGVPVNNSFTGVPRPAPVGWTSMAVRDGYSAYCVYERRGEDIYLVGVSYPGQVVDAGVPDFSAAVAVDGVQVKPFGGTDWRKCHKFAVRYGSDNEEKQLPLKVSGSPPPKEEKKAAKAGLLAEEIPLRRLCRDVDNRAIGLSKRQSRAARDCVDLPYDTEETSFVTFGAPKPSAPSCDTDSMLTAGTYDVVNMCTHERHLTYCGDCQRPIAEEYETAPSSVQSIPPTVVTRSTASKASRAPSPARQIMTSVGVDNPTFLWDEVEEPPAPITPPPEAFRVRTPPRLEIPMEILREYETSNDHVPKEDSWNRQVVVAEVHPVPESISDGSSWSTSSSLDPEAPEFTPDPPMSGLPEVVPLPSRPPVRQPKTKPLKIKGKVKLAKGAKPLPKTKPTDPDTYSLHSSSWETQSSGSWTDCSWSYSWSVPQLVYKGFQRVRAAIHTYTFGLMRNPNLVYSTTHASANERVRKVTIQRTREETPELRYQIAMARARVQTLMASELTLEEALSLTSNTTAKSAVTGMTAKDLKSGKTEIVKTLYSKLEEGIQSPWNQVCVMPKIETFVETPEKKSHKPARLIAYPHLEMRVVEKMVLGQIGPKTVKAVCGDAYGFVTPQERVRKLVSMWQSKQKPAGFTCDTVCFDSTITPADVAVESSLYEAATTDERTRRRIRSLHDNLYAGGPMVMQGAEVGYRRCRASGVFTTSSSNTMTCFLKVSAAAKAAGIASPSWLICGDDTVCIFESSGEETDKQKCAQFAVAMKRMGAPQGEVPKPYYHLELLDSCSSNVSSANTKLGLYYYMTRDPRIPLARSSIEGKGYNPLGTWLGYILANYPAVWVCRVLCVQFLQQLLTQESVKEITFDWYGNNYKIPVAKIPYIIESLHGKQCWQIQAYTPREIQRVSQALHDNTIRPLRYYKRAARQVFAACMQRKGTLRFLAKTLLWWVHQVKVELDPRKVAMVKEFSPYDPYSNPDILEEKPSINWMYLGMGIIALCALCLANFKIW</sequence>
<organism evidence="63 64">
    <name type="scientific">Hepacivirus ratti</name>
    <dbReference type="NCBI Taxonomy" id="3052237"/>
    <lineage>
        <taxon>Viruses</taxon>
        <taxon>Riboviria</taxon>
        <taxon>Orthornavirae</taxon>
        <taxon>Kitrinoviricota</taxon>
        <taxon>Flasuviricetes</taxon>
        <taxon>Amarillovirales</taxon>
        <taxon>Flaviviridae</taxon>
        <taxon>Hepacivirus</taxon>
    </lineage>
</organism>
<evidence type="ECO:0000256" key="38">
    <source>
        <dbReference type="ARBA" id="ARBA00022953"/>
    </source>
</evidence>
<dbReference type="PROSITE" id="PS50507">
    <property type="entry name" value="RDRP_SSRNA_POS"/>
    <property type="match status" value="1"/>
</dbReference>
<feature type="region of interest" description="Disordered" evidence="57">
    <location>
        <begin position="80"/>
        <end position="109"/>
    </location>
</feature>
<keyword evidence="39 58" id="KW-1133">Transmembrane helix</keyword>
<keyword evidence="22 58" id="KW-0812">Transmembrane</keyword>
<keyword evidence="33" id="KW-0067">ATP-binding</keyword>
<dbReference type="Gene3D" id="2.40.10.120">
    <property type="match status" value="1"/>
</dbReference>
<feature type="transmembrane region" description="Helical" evidence="58">
    <location>
        <begin position="829"/>
        <end position="855"/>
    </location>
</feature>
<evidence type="ECO:0000256" key="37">
    <source>
        <dbReference type="ARBA" id="ARBA00022884"/>
    </source>
</evidence>
<dbReference type="GO" id="GO:0044167">
    <property type="term" value="C:host cell endoplasmic reticulum membrane"/>
    <property type="evidence" value="ECO:0007669"/>
    <property type="project" value="UniProtKB-SubCell"/>
</dbReference>
<evidence type="ECO:0000256" key="27">
    <source>
        <dbReference type="ARBA" id="ARBA00022801"/>
    </source>
</evidence>
<evidence type="ECO:0000259" key="61">
    <source>
        <dbReference type="PROSITE" id="PS51693"/>
    </source>
</evidence>
<keyword evidence="10" id="KW-0813">Transport</keyword>
<dbReference type="Pfam" id="PF02907">
    <property type="entry name" value="Peptidase_S29"/>
    <property type="match status" value="1"/>
</dbReference>
<evidence type="ECO:0000256" key="24">
    <source>
        <dbReference type="ARBA" id="ARBA00022703"/>
    </source>
</evidence>
<dbReference type="GO" id="GO:0019013">
    <property type="term" value="C:viral nucleocapsid"/>
    <property type="evidence" value="ECO:0007669"/>
    <property type="project" value="UniProtKB-KW"/>
</dbReference>
<keyword evidence="51" id="KW-0687">Ribonucleoprotein</keyword>
<evidence type="ECO:0000256" key="5">
    <source>
        <dbReference type="ARBA" id="ARBA00004291"/>
    </source>
</evidence>
<dbReference type="Gene3D" id="2.40.10.10">
    <property type="entry name" value="Trypsin-like serine proteases"/>
    <property type="match status" value="1"/>
</dbReference>
<evidence type="ECO:0000256" key="30">
    <source>
        <dbReference type="ARBA" id="ARBA00022807"/>
    </source>
</evidence>
<dbReference type="GO" id="GO:0044186">
    <property type="term" value="C:host cell lipid droplet"/>
    <property type="evidence" value="ECO:0007669"/>
    <property type="project" value="UniProtKB-SubCell"/>
</dbReference>
<evidence type="ECO:0000256" key="42">
    <source>
        <dbReference type="ARBA" id="ARBA00023065"/>
    </source>
</evidence>
<evidence type="ECO:0000256" key="28">
    <source>
        <dbReference type="ARBA" id="ARBA00022804"/>
    </source>
</evidence>
<dbReference type="Gene3D" id="3.30.160.890">
    <property type="entry name" value="Hepatitis C virus envelope glycoprotein E1, chain C"/>
    <property type="match status" value="1"/>
</dbReference>
<evidence type="ECO:0000256" key="58">
    <source>
        <dbReference type="SAM" id="Phobius"/>
    </source>
</evidence>
<evidence type="ECO:0000313" key="64">
    <source>
        <dbReference type="Proteomes" id="UP000124105"/>
    </source>
</evidence>
<evidence type="ECO:0000256" key="52">
    <source>
        <dbReference type="ARBA" id="ARBA00023280"/>
    </source>
</evidence>
<evidence type="ECO:0000256" key="25">
    <source>
        <dbReference type="ARBA" id="ARBA00022723"/>
    </source>
</evidence>
<keyword evidence="19" id="KW-1090">Inhibition of host innate immune response by virus</keyword>
<keyword evidence="35" id="KW-1043">Host membrane</keyword>
<dbReference type="GO" id="GO:0055036">
    <property type="term" value="C:virion membrane"/>
    <property type="evidence" value="ECO:0007669"/>
    <property type="project" value="UniProtKB-SubCell"/>
</dbReference>
<dbReference type="Pfam" id="PF07652">
    <property type="entry name" value="Flavi_DEAD"/>
    <property type="match status" value="1"/>
</dbReference>
<dbReference type="GO" id="GO:0003724">
    <property type="term" value="F:RNA helicase activity"/>
    <property type="evidence" value="ECO:0007669"/>
    <property type="project" value="UniProtKB-EC"/>
</dbReference>
<dbReference type="GO" id="GO:0004197">
    <property type="term" value="F:cysteine-type endopeptidase activity"/>
    <property type="evidence" value="ECO:0007669"/>
    <property type="project" value="InterPro"/>
</dbReference>
<feature type="transmembrane region" description="Helical" evidence="58">
    <location>
        <begin position="1814"/>
        <end position="1837"/>
    </location>
</feature>
<evidence type="ECO:0000256" key="12">
    <source>
        <dbReference type="ARBA" id="ARBA00022484"/>
    </source>
</evidence>
<evidence type="ECO:0000256" key="21">
    <source>
        <dbReference type="ARBA" id="ARBA00022679"/>
    </source>
</evidence>
<dbReference type="InterPro" id="IPR001490">
    <property type="entry name" value="HCV_NS4b"/>
</dbReference>
<evidence type="ECO:0000256" key="3">
    <source>
        <dbReference type="ARBA" id="ARBA00004181"/>
    </source>
</evidence>
<dbReference type="Pfam" id="PF01542">
    <property type="entry name" value="HCV_core"/>
    <property type="match status" value="1"/>
</dbReference>
<evidence type="ECO:0000256" key="9">
    <source>
        <dbReference type="ARBA" id="ARBA00020107"/>
    </source>
</evidence>
<protein>
    <recommendedName>
        <fullName evidence="9">Genome polyprotein</fullName>
    </recommendedName>
</protein>
<dbReference type="SMR" id="A0A097NZA3"/>
<evidence type="ECO:0000256" key="40">
    <source>
        <dbReference type="ARBA" id="ARBA00023039"/>
    </source>
</evidence>
<dbReference type="InterPro" id="IPR002519">
    <property type="entry name" value="HCV_Env"/>
</dbReference>
<dbReference type="GO" id="GO:0019062">
    <property type="term" value="P:virion attachment to host cell"/>
    <property type="evidence" value="ECO:0007669"/>
    <property type="project" value="UniProtKB-KW"/>
</dbReference>
<evidence type="ECO:0000256" key="29">
    <source>
        <dbReference type="ARBA" id="ARBA00022806"/>
    </source>
</evidence>
<keyword evidence="29" id="KW-0347">Helicase</keyword>
<evidence type="ECO:0000256" key="56">
    <source>
        <dbReference type="ARBA" id="ARBA00047984"/>
    </source>
</evidence>
<evidence type="ECO:0000256" key="10">
    <source>
        <dbReference type="ARBA" id="ARBA00022448"/>
    </source>
</evidence>
<feature type="transmembrane region" description="Helical" evidence="58">
    <location>
        <begin position="1785"/>
        <end position="1802"/>
    </location>
</feature>
<evidence type="ECO:0000256" key="41">
    <source>
        <dbReference type="ARBA" id="ARBA00023050"/>
    </source>
</evidence>
<dbReference type="InterPro" id="IPR002166">
    <property type="entry name" value="RNA_pol_HCV"/>
</dbReference>
<keyword evidence="52" id="KW-0899">Viral immunoevasion</keyword>
<dbReference type="Pfam" id="PF01001">
    <property type="entry name" value="HCV_NS4b"/>
    <property type="match status" value="1"/>
</dbReference>
<evidence type="ECO:0000256" key="50">
    <source>
        <dbReference type="ARBA" id="ARBA00023258"/>
    </source>
</evidence>
<dbReference type="GO" id="GO:0017111">
    <property type="term" value="F:ribonucleoside triphosphate phosphatase activity"/>
    <property type="evidence" value="ECO:0007669"/>
    <property type="project" value="UniProtKB-EC"/>
</dbReference>
<dbReference type="GO" id="GO:0019031">
    <property type="term" value="C:viral envelope"/>
    <property type="evidence" value="ECO:0007669"/>
    <property type="project" value="UniProtKB-KW"/>
</dbReference>
<keyword evidence="43" id="KW-0543">Viral nucleoprotein</keyword>
<dbReference type="InterPro" id="IPR014001">
    <property type="entry name" value="Helicase_ATP-bd"/>
</dbReference>
<dbReference type="GO" id="GO:0039694">
    <property type="term" value="P:viral RNA genome replication"/>
    <property type="evidence" value="ECO:0007669"/>
    <property type="project" value="InterPro"/>
</dbReference>
<dbReference type="GO" id="GO:0005524">
    <property type="term" value="F:ATP binding"/>
    <property type="evidence" value="ECO:0007669"/>
    <property type="project" value="UniProtKB-KW"/>
</dbReference>
<keyword evidence="28" id="KW-1161">Viral attachment to host cell</keyword>
<evidence type="ECO:0000256" key="35">
    <source>
        <dbReference type="ARBA" id="ARBA00022870"/>
    </source>
</evidence>
<keyword evidence="25" id="KW-0479">Metal-binding</keyword>
<name>A0A097NZA3_9FLAV</name>
<evidence type="ECO:0000259" key="59">
    <source>
        <dbReference type="PROSITE" id="PS50507"/>
    </source>
</evidence>
<feature type="region of interest" description="Disordered" evidence="57">
    <location>
        <begin position="2311"/>
        <end position="2391"/>
    </location>
</feature>
<dbReference type="GO" id="GO:0006508">
    <property type="term" value="P:proteolysis"/>
    <property type="evidence" value="ECO:0007669"/>
    <property type="project" value="UniProtKB-KW"/>
</dbReference>
<feature type="transmembrane region" description="Helical" evidence="58">
    <location>
        <begin position="738"/>
        <end position="758"/>
    </location>
</feature>
<keyword evidence="23" id="KW-0548">Nucleotidyltransferase</keyword>
<dbReference type="Gene3D" id="2.20.25.210">
    <property type="entry name" value="Hepatitis C NS5A, domain 1B"/>
    <property type="match status" value="1"/>
</dbReference>
<dbReference type="GO" id="GO:0039502">
    <property type="term" value="P:symbiont-mediated suppression of host type I interferon-mediated signaling pathway"/>
    <property type="evidence" value="ECO:0007669"/>
    <property type="project" value="UniProtKB-KW"/>
</dbReference>
<keyword evidence="32" id="KW-1114">Inhibition of host interferon signaling pathway by virus</keyword>
<dbReference type="GO" id="GO:0005198">
    <property type="term" value="F:structural molecule activity"/>
    <property type="evidence" value="ECO:0007669"/>
    <property type="project" value="InterPro"/>
</dbReference>
<dbReference type="GO" id="GO:0039654">
    <property type="term" value="P:fusion of virus membrane with host endosome membrane"/>
    <property type="evidence" value="ECO:0007669"/>
    <property type="project" value="UniProtKB-KW"/>
</dbReference>
<keyword evidence="17" id="KW-0945">Host-virus interaction</keyword>
<keyword evidence="64" id="KW-1185">Reference proteome</keyword>
<evidence type="ECO:0000256" key="36">
    <source>
        <dbReference type="ARBA" id="ARBA00022879"/>
    </source>
</evidence>
<dbReference type="Pfam" id="PF00998">
    <property type="entry name" value="RdRP_3"/>
    <property type="match status" value="1"/>
</dbReference>
<dbReference type="GO" id="GO:0034220">
    <property type="term" value="P:monoatomic ion transmembrane transport"/>
    <property type="evidence" value="ECO:0007669"/>
    <property type="project" value="UniProtKB-KW"/>
</dbReference>
<feature type="transmembrane region" description="Helical" evidence="58">
    <location>
        <begin position="1594"/>
        <end position="1616"/>
    </location>
</feature>
<dbReference type="InterPro" id="IPR013192">
    <property type="entry name" value="HCV_NS5A_1a"/>
</dbReference>
<dbReference type="GO" id="GO:0003968">
    <property type="term" value="F:RNA-directed RNA polymerase activity"/>
    <property type="evidence" value="ECO:0007669"/>
    <property type="project" value="UniProtKB-KW"/>
</dbReference>
<keyword evidence="18" id="KW-1162">Viral penetration into host cytoplasm</keyword>
<dbReference type="InterPro" id="IPR027417">
    <property type="entry name" value="P-loop_NTPase"/>
</dbReference>
<evidence type="ECO:0000256" key="17">
    <source>
        <dbReference type="ARBA" id="ARBA00022581"/>
    </source>
</evidence>
<keyword evidence="24" id="KW-0053">Apoptosis</keyword>
<dbReference type="SUPFAM" id="SSF56672">
    <property type="entry name" value="DNA/RNA polymerases"/>
    <property type="match status" value="1"/>
</dbReference>
<dbReference type="GO" id="GO:0003723">
    <property type="term" value="F:RNA binding"/>
    <property type="evidence" value="ECO:0007669"/>
    <property type="project" value="UniProtKB-KW"/>
</dbReference>
<dbReference type="Proteomes" id="UP000124105">
    <property type="component" value="Segment"/>
</dbReference>
<keyword evidence="48" id="KW-1041">Host lipid droplet</keyword>
<evidence type="ECO:0000313" key="63">
    <source>
        <dbReference type="EMBL" id="AIU36220.1"/>
    </source>
</evidence>
<dbReference type="InterPro" id="IPR007094">
    <property type="entry name" value="RNA-dir_pol_PSvirus"/>
</dbReference>
<dbReference type="Pfam" id="PF08300">
    <property type="entry name" value="HCV_NS5a_1a"/>
    <property type="match status" value="1"/>
</dbReference>
<dbReference type="PROSITE" id="PS51693">
    <property type="entry name" value="HCV_NS2_PRO"/>
    <property type="match status" value="1"/>
</dbReference>
<dbReference type="InterPro" id="IPR002518">
    <property type="entry name" value="HCV_NS2"/>
</dbReference>
<keyword evidence="12" id="KW-0696">RNA-directed RNA polymerase</keyword>
<feature type="domain" description="RdRp catalytic" evidence="59">
    <location>
        <begin position="2620"/>
        <end position="2737"/>
    </location>
</feature>
<dbReference type="GO" id="GO:0004252">
    <property type="term" value="F:serine-type endopeptidase activity"/>
    <property type="evidence" value="ECO:0007669"/>
    <property type="project" value="InterPro"/>
</dbReference>
<feature type="transmembrane region" description="Helical" evidence="58">
    <location>
        <begin position="784"/>
        <end position="808"/>
    </location>
</feature>
<keyword evidence="34" id="KW-0946">Virion</keyword>
<dbReference type="InterPro" id="IPR011492">
    <property type="entry name" value="Flavi_DEAD"/>
</dbReference>
<keyword evidence="50" id="KW-0922">Interferon antiviral system evasion</keyword>